<comment type="caution">
    <text evidence="8">The sequence shown here is derived from an EMBL/GenBank/DDBJ whole genome shotgun (WGS) entry which is preliminary data.</text>
</comment>
<dbReference type="PANTHER" id="PTHR43525:SF1">
    <property type="entry name" value="PROTEIN MALY"/>
    <property type="match status" value="1"/>
</dbReference>
<dbReference type="EC" id="4.4.1.13" evidence="2"/>
<feature type="domain" description="Aminotransferase class I/classII large" evidence="6">
    <location>
        <begin position="37"/>
        <end position="381"/>
    </location>
</feature>
<dbReference type="EMBL" id="QRIC01000029">
    <property type="protein sequence ID" value="RHG23629.1"/>
    <property type="molecule type" value="Genomic_DNA"/>
</dbReference>
<evidence type="ECO:0000259" key="6">
    <source>
        <dbReference type="Pfam" id="PF00155"/>
    </source>
</evidence>
<dbReference type="RefSeq" id="WP_118225409.1">
    <property type="nucleotide sequence ID" value="NZ_AP031429.1"/>
</dbReference>
<gene>
    <name evidence="8" type="ORF">DW265_11720</name>
    <name evidence="7" type="ORF">DW641_14265</name>
</gene>
<comment type="cofactor">
    <cofactor evidence="1">
        <name>pyridoxal 5'-phosphate</name>
        <dbReference type="ChEBI" id="CHEBI:597326"/>
    </cofactor>
</comment>
<keyword evidence="9" id="KW-1185">Reference proteome</keyword>
<evidence type="ECO:0000313" key="7">
    <source>
        <dbReference type="EMBL" id="RHG04149.1"/>
    </source>
</evidence>
<dbReference type="InterPro" id="IPR015422">
    <property type="entry name" value="PyrdxlP-dep_Trfase_small"/>
</dbReference>
<dbReference type="PANTHER" id="PTHR43525">
    <property type="entry name" value="PROTEIN MALY"/>
    <property type="match status" value="1"/>
</dbReference>
<dbReference type="GO" id="GO:0008483">
    <property type="term" value="F:transaminase activity"/>
    <property type="evidence" value="ECO:0007669"/>
    <property type="project" value="UniProtKB-KW"/>
</dbReference>
<dbReference type="InterPro" id="IPR004839">
    <property type="entry name" value="Aminotransferase_I/II_large"/>
</dbReference>
<evidence type="ECO:0000313" key="10">
    <source>
        <dbReference type="Proteomes" id="UP000284112"/>
    </source>
</evidence>
<reference evidence="9 10" key="1">
    <citation type="submission" date="2018-08" db="EMBL/GenBank/DDBJ databases">
        <title>A genome reference for cultivated species of the human gut microbiota.</title>
        <authorList>
            <person name="Zou Y."/>
            <person name="Xue W."/>
            <person name="Luo G."/>
        </authorList>
    </citation>
    <scope>NUCLEOTIDE SEQUENCE [LARGE SCALE GENOMIC DNA]</scope>
    <source>
        <strain evidence="8 9">AM22-22</strain>
        <strain evidence="7 10">AM23-13</strain>
    </source>
</reference>
<comment type="similarity">
    <text evidence="5">Belongs to the class-II pyridoxal-phosphate-dependent aminotransferase family. MalY/PatB cystathionine beta-lyase subfamily.</text>
</comment>
<dbReference type="InterPro" id="IPR051798">
    <property type="entry name" value="Class-II_PLP-Dep_Aminotrans"/>
</dbReference>
<keyword evidence="3" id="KW-0663">Pyridoxal phosphate</keyword>
<dbReference type="InterPro" id="IPR015421">
    <property type="entry name" value="PyrdxlP-dep_Trfase_major"/>
</dbReference>
<dbReference type="InterPro" id="IPR027619">
    <property type="entry name" value="C-S_lyase_PatB-like"/>
</dbReference>
<dbReference type="EMBL" id="QRHW01000036">
    <property type="protein sequence ID" value="RHG04149.1"/>
    <property type="molecule type" value="Genomic_DNA"/>
</dbReference>
<dbReference type="InterPro" id="IPR015424">
    <property type="entry name" value="PyrdxlP-dep_Trfase"/>
</dbReference>
<name>A0A414SRX7_9FIRM</name>
<dbReference type="CDD" id="cd00609">
    <property type="entry name" value="AAT_like"/>
    <property type="match status" value="1"/>
</dbReference>
<dbReference type="NCBIfam" id="TIGR04350">
    <property type="entry name" value="C_S_lyase_PatB"/>
    <property type="match status" value="1"/>
</dbReference>
<evidence type="ECO:0000313" key="8">
    <source>
        <dbReference type="EMBL" id="RHG23629.1"/>
    </source>
</evidence>
<evidence type="ECO:0000256" key="4">
    <source>
        <dbReference type="ARBA" id="ARBA00023239"/>
    </source>
</evidence>
<dbReference type="Proteomes" id="UP000284112">
    <property type="component" value="Unassembled WGS sequence"/>
</dbReference>
<evidence type="ECO:0000256" key="1">
    <source>
        <dbReference type="ARBA" id="ARBA00001933"/>
    </source>
</evidence>
<sequence length="388" mass="44840">MEKLIYVDRRNTNCNKWDGQYKMFGEEGLHAMWVADMDFRVPECVVEALKKYVESGVYGYYKIPDAYYQAFINWEKEHHGYEVKKEWIRFSPGVVAGFHWLVQMLTEEKDAVIVNTPVYYPFLDAVKNNHRRLICSDLKEQDGVYSIDFEDFERKIEENNVKLFILCSPHNPAGRVWKKEELKRLFEICKEHQVYIISDEIHQDLVFGEHKHIPSLSVGDYDKIMVSIVAASKTFNIAGAQNSMVIIPDEELQEKWDTYVKGNRVLGGNAFGYVAAEAAYAGGGEWLQSVLTQINENYHYLKTELEQNLPEAVVTPLEGTYLCWINLGAYVKAEDMKEIIQKKCHLAVDFGDWFGGEHFGTFIRMNLATSRENVEIGVNALIQNLMKK</sequence>
<dbReference type="Gene3D" id="3.90.1150.10">
    <property type="entry name" value="Aspartate Aminotransferase, domain 1"/>
    <property type="match status" value="1"/>
</dbReference>
<dbReference type="Pfam" id="PF00155">
    <property type="entry name" value="Aminotran_1_2"/>
    <property type="match status" value="1"/>
</dbReference>
<dbReference type="GO" id="GO:0047804">
    <property type="term" value="F:cysteine-S-conjugate beta-lyase activity"/>
    <property type="evidence" value="ECO:0007669"/>
    <property type="project" value="UniProtKB-EC"/>
</dbReference>
<accession>A0A414SRX7</accession>
<keyword evidence="8" id="KW-0032">Aminotransferase</keyword>
<evidence type="ECO:0000313" key="9">
    <source>
        <dbReference type="Proteomes" id="UP000284095"/>
    </source>
</evidence>
<dbReference type="SUPFAM" id="SSF53383">
    <property type="entry name" value="PLP-dependent transferases"/>
    <property type="match status" value="1"/>
</dbReference>
<dbReference type="AlphaFoldDB" id="A0A414SRX7"/>
<organism evidence="8 9">
    <name type="scientific">Dorea longicatena</name>
    <dbReference type="NCBI Taxonomy" id="88431"/>
    <lineage>
        <taxon>Bacteria</taxon>
        <taxon>Bacillati</taxon>
        <taxon>Bacillota</taxon>
        <taxon>Clostridia</taxon>
        <taxon>Lachnospirales</taxon>
        <taxon>Lachnospiraceae</taxon>
        <taxon>Dorea</taxon>
    </lineage>
</organism>
<protein>
    <recommendedName>
        <fullName evidence="2">cysteine-S-conjugate beta-lyase</fullName>
        <ecNumber evidence="2">4.4.1.13</ecNumber>
    </recommendedName>
</protein>
<dbReference type="GO" id="GO:0030170">
    <property type="term" value="F:pyridoxal phosphate binding"/>
    <property type="evidence" value="ECO:0007669"/>
    <property type="project" value="InterPro"/>
</dbReference>
<evidence type="ECO:0000256" key="2">
    <source>
        <dbReference type="ARBA" id="ARBA00012224"/>
    </source>
</evidence>
<evidence type="ECO:0000256" key="3">
    <source>
        <dbReference type="ARBA" id="ARBA00022898"/>
    </source>
</evidence>
<evidence type="ECO:0000256" key="5">
    <source>
        <dbReference type="ARBA" id="ARBA00037974"/>
    </source>
</evidence>
<dbReference type="Proteomes" id="UP000284095">
    <property type="component" value="Unassembled WGS sequence"/>
</dbReference>
<keyword evidence="8" id="KW-0808">Transferase</keyword>
<dbReference type="Gene3D" id="3.40.640.10">
    <property type="entry name" value="Type I PLP-dependent aspartate aminotransferase-like (Major domain)"/>
    <property type="match status" value="1"/>
</dbReference>
<proteinExistence type="inferred from homology"/>
<keyword evidence="4" id="KW-0456">Lyase</keyword>